<dbReference type="GeneID" id="113515956"/>
<evidence type="ECO:0000256" key="4">
    <source>
        <dbReference type="ARBA" id="ARBA00023315"/>
    </source>
</evidence>
<dbReference type="GO" id="GO:0016740">
    <property type="term" value="F:transferase activity"/>
    <property type="evidence" value="ECO:0007669"/>
    <property type="project" value="UniProtKB-KW"/>
</dbReference>
<dbReference type="InterPro" id="IPR007472">
    <property type="entry name" value="N-end_Aminoacyl_Trfase_C"/>
</dbReference>
<evidence type="ECO:0000256" key="3">
    <source>
        <dbReference type="ARBA" id="ARBA00022786"/>
    </source>
</evidence>
<dbReference type="PANTHER" id="PTHR21367">
    <property type="entry name" value="ARGININE-TRNA-PROTEIN TRANSFERASE 1"/>
    <property type="match status" value="1"/>
</dbReference>
<dbReference type="RefSeq" id="XP_052756992.1">
    <property type="nucleotide sequence ID" value="XM_052901032.1"/>
</dbReference>
<dbReference type="PIRSF" id="PIRSF037207">
    <property type="entry name" value="ATE1_euk"/>
    <property type="match status" value="1"/>
</dbReference>
<feature type="domain" description="N-end aminoacyl transferase N-terminal" evidence="7">
    <location>
        <begin position="14"/>
        <end position="85"/>
    </location>
</feature>
<evidence type="ECO:0000256" key="1">
    <source>
        <dbReference type="ARBA" id="ARBA00009991"/>
    </source>
</evidence>
<keyword evidence="9" id="KW-1185">Reference proteome</keyword>
<feature type="domain" description="N-end rule aminoacyl transferase C-terminal" evidence="8">
    <location>
        <begin position="263"/>
        <end position="402"/>
    </location>
</feature>
<dbReference type="SUPFAM" id="SSF55729">
    <property type="entry name" value="Acyl-CoA N-acyltransferases (Nat)"/>
    <property type="match status" value="1"/>
</dbReference>
<evidence type="ECO:0000256" key="2">
    <source>
        <dbReference type="ARBA" id="ARBA00022679"/>
    </source>
</evidence>
<evidence type="ECO:0000256" key="5">
    <source>
        <dbReference type="PIRNR" id="PIRNR037207"/>
    </source>
</evidence>
<organism evidence="9 10">
    <name type="scientific">Galleria mellonella</name>
    <name type="common">Greater wax moth</name>
    <dbReference type="NCBI Taxonomy" id="7137"/>
    <lineage>
        <taxon>Eukaryota</taxon>
        <taxon>Metazoa</taxon>
        <taxon>Ecdysozoa</taxon>
        <taxon>Arthropoda</taxon>
        <taxon>Hexapoda</taxon>
        <taxon>Insecta</taxon>
        <taxon>Pterygota</taxon>
        <taxon>Neoptera</taxon>
        <taxon>Endopterygota</taxon>
        <taxon>Lepidoptera</taxon>
        <taxon>Glossata</taxon>
        <taxon>Ditrysia</taxon>
        <taxon>Pyraloidea</taxon>
        <taxon>Pyralidae</taxon>
        <taxon>Galleriinae</taxon>
        <taxon>Galleria</taxon>
    </lineage>
</organism>
<dbReference type="Pfam" id="PF04377">
    <property type="entry name" value="ATE_C"/>
    <property type="match status" value="1"/>
</dbReference>
<dbReference type="InterPro" id="IPR030700">
    <property type="entry name" value="N-end_Aminoacyl_Trfase"/>
</dbReference>
<evidence type="ECO:0000313" key="9">
    <source>
        <dbReference type="Proteomes" id="UP001652740"/>
    </source>
</evidence>
<evidence type="ECO:0000313" key="10">
    <source>
        <dbReference type="RefSeq" id="XP_052756992.1"/>
    </source>
</evidence>
<dbReference type="PANTHER" id="PTHR21367:SF1">
    <property type="entry name" value="ARGINYL-TRNA--PROTEIN TRANSFERASE 1"/>
    <property type="match status" value="1"/>
</dbReference>
<proteinExistence type="inferred from homology"/>
<dbReference type="Proteomes" id="UP001652740">
    <property type="component" value="Unplaced"/>
</dbReference>
<gene>
    <name evidence="10" type="primary">LOC113515956</name>
</gene>
<evidence type="ECO:0000259" key="8">
    <source>
        <dbReference type="Pfam" id="PF04377"/>
    </source>
</evidence>
<dbReference type="InterPro" id="IPR007471">
    <property type="entry name" value="N-end_Aminoacyl_Trfase_N"/>
</dbReference>
<keyword evidence="2 5" id="KW-0808">Transferase</keyword>
<dbReference type="EC" id="2.3.2.8" evidence="5"/>
<keyword evidence="4 5" id="KW-0012">Acyltransferase</keyword>
<accession>A0ABM3N071</accession>
<feature type="region of interest" description="Disordered" evidence="6">
    <location>
        <begin position="155"/>
        <end position="191"/>
    </location>
</feature>
<comment type="function">
    <text evidence="5">Involved in the post-translational conjugation of arginine to the N-terminal aspartate or glutamate of a protein. This arginylation is required for degradation of the protein via the ubiquitin pathway.</text>
</comment>
<name>A0ABM3N071_GALME</name>
<comment type="catalytic activity">
    <reaction evidence="5">
        <text>an N-terminal L-alpha-aminoacyl-[protein] + L-arginyl-tRNA(Arg) = an N-terminal L-arginyl-L-aminoacyl-[protein] + tRNA(Arg) + H(+)</text>
        <dbReference type="Rhea" id="RHEA:10208"/>
        <dbReference type="Rhea" id="RHEA-COMP:9658"/>
        <dbReference type="Rhea" id="RHEA-COMP:9673"/>
        <dbReference type="Rhea" id="RHEA-COMP:10636"/>
        <dbReference type="Rhea" id="RHEA-COMP:10638"/>
        <dbReference type="ChEBI" id="CHEBI:15378"/>
        <dbReference type="ChEBI" id="CHEBI:78442"/>
        <dbReference type="ChEBI" id="CHEBI:78513"/>
        <dbReference type="ChEBI" id="CHEBI:78597"/>
        <dbReference type="ChEBI" id="CHEBI:83562"/>
        <dbReference type="EC" id="2.3.2.8"/>
    </reaction>
</comment>
<reference evidence="10" key="1">
    <citation type="submission" date="2025-08" db="UniProtKB">
        <authorList>
            <consortium name="RefSeq"/>
        </authorList>
    </citation>
    <scope>IDENTIFICATION</scope>
    <source>
        <tissue evidence="10">Whole larvae</tissue>
    </source>
</reference>
<protein>
    <recommendedName>
        <fullName evidence="5">Arginyl-tRNA--protein transferase 1</fullName>
        <shortName evidence="5">Arginyltransferase 1</shortName>
        <shortName evidence="5">R-transferase 1</shortName>
        <ecNumber evidence="5">2.3.2.8</ecNumber>
    </recommendedName>
    <alternativeName>
        <fullName evidence="5">Arginine-tRNA--protein transferase 1</fullName>
    </alternativeName>
</protein>
<dbReference type="InterPro" id="IPR017137">
    <property type="entry name" value="Arg-tRNA-P_Trfase_1_euk"/>
</dbReference>
<dbReference type="InterPro" id="IPR016181">
    <property type="entry name" value="Acyl_CoA_acyltransferase"/>
</dbReference>
<evidence type="ECO:0000259" key="7">
    <source>
        <dbReference type="Pfam" id="PF04376"/>
    </source>
</evidence>
<keyword evidence="3 5" id="KW-0833">Ubl conjugation pathway</keyword>
<comment type="similarity">
    <text evidence="1 5">Belongs to the R-transferase family.</text>
</comment>
<evidence type="ECO:0000256" key="6">
    <source>
        <dbReference type="SAM" id="MobiDB-lite"/>
    </source>
</evidence>
<dbReference type="Pfam" id="PF04376">
    <property type="entry name" value="ATE_N"/>
    <property type="match status" value="1"/>
</dbReference>
<sequence>MHSIVEYISGHEGYKCGYCKSPNTNFSHGMWAHTLTVSDYQDLIDRGWRRSGKYCYKPTMDVTCCPMYTIRCRALEFKATKSQKKVLKRFNKYLLGQDNTESSGNLDRKMSCSSLDDNMEHLQEGQECFVEPTQGHQDIDIANVVIGAVQSDKLNVEDDKGEGSTESSSSKNLKENDLEMKCSGPDPTRAPCKKAKQLRRERKLEKLKEKGIDVSIVMNSNKNKEKQIEDFINDLPDDVKQKLEIRLVRTTPPSPEWLATAKETHQVYVKYQTIIHNDKPQKCLEEKFQDFLVKSPLLEEKTETGPPCGYGSFHQQYRLDGKLIAVGVIDILPKCVSSVYFFYDPEYMNLTLGTYGALREIEFTRQLHSSAPELKYYYMGYYIHSCRKMRYKGNFFPSDLLCPETYQWFNIKDCIPKFESTPYSRLDTNIDNIDKNYPTDGDINYVPVLVNGSVFLYKIYKRTIGKKNDDKEEVAEYARLVGTKTAKSLILVR</sequence>